<protein>
    <submittedName>
        <fullName evidence="2">Uncharacterized protein</fullName>
    </submittedName>
</protein>
<dbReference type="Proteomes" id="UP000694404">
    <property type="component" value="Unplaced"/>
</dbReference>
<keyword evidence="3" id="KW-1185">Reference proteome</keyword>
<name>A0A8C0G366_CHEAB</name>
<feature type="compositionally biased region" description="Pro residues" evidence="1">
    <location>
        <begin position="1"/>
        <end position="17"/>
    </location>
</feature>
<evidence type="ECO:0000313" key="2">
    <source>
        <dbReference type="Ensembl" id="ENSCABP00000003043.1"/>
    </source>
</evidence>
<reference evidence="2" key="1">
    <citation type="submission" date="2025-08" db="UniProtKB">
        <authorList>
            <consortium name="Ensembl"/>
        </authorList>
    </citation>
    <scope>IDENTIFICATION</scope>
</reference>
<feature type="region of interest" description="Disordered" evidence="1">
    <location>
        <begin position="1"/>
        <end position="53"/>
    </location>
</feature>
<dbReference type="AlphaFoldDB" id="A0A8C0G366"/>
<accession>A0A8C0G366</accession>
<sequence length="144" mass="14924">PSSRLLPPPSLPHPPPGSGVLRLRGAAPGGGGPDPERESGPPRRAVSLEEAPLKDRMGAQVGTICESVTVSLGFRPEPPLLPSWASEIPSPSPSLSIVSLQGNRVVNRKAWVSLLSALLCLEPAGQVTVVSPRSPCPPTGQNQL</sequence>
<evidence type="ECO:0000256" key="1">
    <source>
        <dbReference type="SAM" id="MobiDB-lite"/>
    </source>
</evidence>
<dbReference type="Ensembl" id="ENSCABT00000003297.1">
    <property type="protein sequence ID" value="ENSCABP00000003043.1"/>
    <property type="gene ID" value="ENSCABG00000002340.1"/>
</dbReference>
<organism evidence="2 3">
    <name type="scientific">Chelonoidis abingdonii</name>
    <name type="common">Abingdon island giant tortoise</name>
    <name type="synonym">Testudo abingdonii</name>
    <dbReference type="NCBI Taxonomy" id="106734"/>
    <lineage>
        <taxon>Eukaryota</taxon>
        <taxon>Metazoa</taxon>
        <taxon>Chordata</taxon>
        <taxon>Craniata</taxon>
        <taxon>Vertebrata</taxon>
        <taxon>Euteleostomi</taxon>
        <taxon>Archelosauria</taxon>
        <taxon>Testudinata</taxon>
        <taxon>Testudines</taxon>
        <taxon>Cryptodira</taxon>
        <taxon>Durocryptodira</taxon>
        <taxon>Testudinoidea</taxon>
        <taxon>Testudinidae</taxon>
        <taxon>Chelonoidis</taxon>
    </lineage>
</organism>
<reference evidence="2" key="2">
    <citation type="submission" date="2025-09" db="UniProtKB">
        <authorList>
            <consortium name="Ensembl"/>
        </authorList>
    </citation>
    <scope>IDENTIFICATION</scope>
</reference>
<proteinExistence type="predicted"/>
<evidence type="ECO:0000313" key="3">
    <source>
        <dbReference type="Proteomes" id="UP000694404"/>
    </source>
</evidence>